<dbReference type="GO" id="GO:0005886">
    <property type="term" value="C:plasma membrane"/>
    <property type="evidence" value="ECO:0007669"/>
    <property type="project" value="TreeGrafter"/>
</dbReference>
<comment type="subcellular location">
    <subcellularLocation>
        <location evidence="1">Membrane</location>
        <topology evidence="1">Multi-pass membrane protein</topology>
    </subcellularLocation>
</comment>
<feature type="compositionally biased region" description="Polar residues" evidence="9">
    <location>
        <begin position="217"/>
        <end position="234"/>
    </location>
</feature>
<feature type="transmembrane region" description="Helical" evidence="10">
    <location>
        <begin position="89"/>
        <end position="113"/>
    </location>
</feature>
<evidence type="ECO:0000256" key="5">
    <source>
        <dbReference type="ARBA" id="ARBA00023040"/>
    </source>
</evidence>
<dbReference type="PANTHER" id="PTHR24238:SF46">
    <property type="entry name" value="GASTRIN_CHOLECYSTOKININ TYPE B RECEPTOR"/>
    <property type="match status" value="1"/>
</dbReference>
<feature type="transmembrane region" description="Helical" evidence="10">
    <location>
        <begin position="303"/>
        <end position="326"/>
    </location>
</feature>
<feature type="transmembrane region" description="Helical" evidence="10">
    <location>
        <begin position="268"/>
        <end position="291"/>
    </location>
</feature>
<keyword evidence="3 10" id="KW-0812">Transmembrane</keyword>
<evidence type="ECO:0000313" key="13">
    <source>
        <dbReference type="Proteomes" id="UP000708208"/>
    </source>
</evidence>
<keyword evidence="8" id="KW-0807">Transducer</keyword>
<dbReference type="PANTHER" id="PTHR24238">
    <property type="entry name" value="G-PROTEIN COUPLED RECEPTOR"/>
    <property type="match status" value="1"/>
</dbReference>
<organism evidence="12 13">
    <name type="scientific">Allacma fusca</name>
    <dbReference type="NCBI Taxonomy" id="39272"/>
    <lineage>
        <taxon>Eukaryota</taxon>
        <taxon>Metazoa</taxon>
        <taxon>Ecdysozoa</taxon>
        <taxon>Arthropoda</taxon>
        <taxon>Hexapoda</taxon>
        <taxon>Collembola</taxon>
        <taxon>Symphypleona</taxon>
        <taxon>Sminthuridae</taxon>
        <taxon>Allacma</taxon>
    </lineage>
</organism>
<dbReference type="InterPro" id="IPR017452">
    <property type="entry name" value="GPCR_Rhodpsn_7TM"/>
</dbReference>
<gene>
    <name evidence="12" type="ORF">AFUS01_LOCUS9006</name>
</gene>
<evidence type="ECO:0000256" key="8">
    <source>
        <dbReference type="ARBA" id="ARBA00023224"/>
    </source>
</evidence>
<dbReference type="AlphaFoldDB" id="A0A8J2JH90"/>
<feature type="region of interest" description="Disordered" evidence="9">
    <location>
        <begin position="377"/>
        <end position="397"/>
    </location>
</feature>
<keyword evidence="6 10" id="KW-0472">Membrane</keyword>
<dbReference type="InterPro" id="IPR000276">
    <property type="entry name" value="GPCR_Rhodpsn"/>
</dbReference>
<evidence type="ECO:0000256" key="2">
    <source>
        <dbReference type="ARBA" id="ARBA00010663"/>
    </source>
</evidence>
<dbReference type="EMBL" id="CAJVCH010063720">
    <property type="protein sequence ID" value="CAG7719696.1"/>
    <property type="molecule type" value="Genomic_DNA"/>
</dbReference>
<protein>
    <recommendedName>
        <fullName evidence="11">G-protein coupled receptors family 1 profile domain-containing protein</fullName>
    </recommendedName>
</protein>
<feature type="region of interest" description="Disordered" evidence="9">
    <location>
        <begin position="217"/>
        <end position="241"/>
    </location>
</feature>
<name>A0A8J2JH90_9HEXA</name>
<comment type="similarity">
    <text evidence="2">Belongs to the G-protein coupled receptor 1 family.</text>
</comment>
<dbReference type="SUPFAM" id="SSF81321">
    <property type="entry name" value="Family A G protein-coupled receptor-like"/>
    <property type="match status" value="1"/>
</dbReference>
<sequence>MADEVSRIQNYCGDLGHNTHVEHSYHLRIPTPAHSGYRAADLSYPETNRNVIPSMEDVPAPNRNSKPFHSIKWRFKCREMWPNPESEKIFNLFLDFLLLLIPLCIMGMAYSLIVSKLWKGLRREILHTRSFTPASNNTGIGHPEPSLELSGHSHYSVCKVPGSSTAEPTRTAVRVSASRDGVSNEIITFRGGKGVVVRWKRKEVTDGTDNCNCTTTKRSSPDTISNHQCQSNRPIPNPATPVSKFSRAIRSTYTGKSIESKKKVIRMLFVLVAEFFLAWTPLFVMNTWYLFNPEAVYNRIGPMGIAGIQLLAYTSSCTNPITYCFMNRKFRQAFLKVFQFGFAPRSKLSPPTIGRGSDLSANDSLIYGVQGSTMNKSEVPNQNPSKVRGSHYFEEGN</sequence>
<reference evidence="12" key="1">
    <citation type="submission" date="2021-06" db="EMBL/GenBank/DDBJ databases">
        <authorList>
            <person name="Hodson N. C."/>
            <person name="Mongue J. A."/>
            <person name="Jaron S. K."/>
        </authorList>
    </citation>
    <scope>NUCLEOTIDE SEQUENCE</scope>
</reference>
<keyword evidence="5" id="KW-0297">G-protein coupled receptor</keyword>
<evidence type="ECO:0000256" key="6">
    <source>
        <dbReference type="ARBA" id="ARBA00023136"/>
    </source>
</evidence>
<evidence type="ECO:0000313" key="12">
    <source>
        <dbReference type="EMBL" id="CAG7719696.1"/>
    </source>
</evidence>
<evidence type="ECO:0000256" key="4">
    <source>
        <dbReference type="ARBA" id="ARBA00022989"/>
    </source>
</evidence>
<dbReference type="Proteomes" id="UP000708208">
    <property type="component" value="Unassembled WGS sequence"/>
</dbReference>
<feature type="domain" description="G-protein coupled receptors family 1 profile" evidence="11">
    <location>
        <begin position="77"/>
        <end position="323"/>
    </location>
</feature>
<dbReference type="Pfam" id="PF00001">
    <property type="entry name" value="7tm_1"/>
    <property type="match status" value="1"/>
</dbReference>
<evidence type="ECO:0000256" key="3">
    <source>
        <dbReference type="ARBA" id="ARBA00022692"/>
    </source>
</evidence>
<keyword evidence="4 10" id="KW-1133">Transmembrane helix</keyword>
<proteinExistence type="inferred from homology"/>
<evidence type="ECO:0000256" key="7">
    <source>
        <dbReference type="ARBA" id="ARBA00023170"/>
    </source>
</evidence>
<accession>A0A8J2JH90</accession>
<keyword evidence="7" id="KW-0675">Receptor</keyword>
<evidence type="ECO:0000256" key="1">
    <source>
        <dbReference type="ARBA" id="ARBA00004141"/>
    </source>
</evidence>
<dbReference type="PROSITE" id="PS50262">
    <property type="entry name" value="G_PROTEIN_RECEP_F1_2"/>
    <property type="match status" value="1"/>
</dbReference>
<evidence type="ECO:0000256" key="9">
    <source>
        <dbReference type="SAM" id="MobiDB-lite"/>
    </source>
</evidence>
<keyword evidence="13" id="KW-1185">Reference proteome</keyword>
<dbReference type="OrthoDB" id="10037617at2759"/>
<dbReference type="GO" id="GO:0008188">
    <property type="term" value="F:neuropeptide receptor activity"/>
    <property type="evidence" value="ECO:0007669"/>
    <property type="project" value="TreeGrafter"/>
</dbReference>
<evidence type="ECO:0000259" key="11">
    <source>
        <dbReference type="PROSITE" id="PS50262"/>
    </source>
</evidence>
<evidence type="ECO:0000256" key="10">
    <source>
        <dbReference type="SAM" id="Phobius"/>
    </source>
</evidence>
<comment type="caution">
    <text evidence="12">The sequence shown here is derived from an EMBL/GenBank/DDBJ whole genome shotgun (WGS) entry which is preliminary data.</text>
</comment>